<evidence type="ECO:0000313" key="1">
    <source>
        <dbReference type="EMBL" id="KAK7841459.1"/>
    </source>
</evidence>
<keyword evidence="2" id="KW-1185">Reference proteome</keyword>
<name>A0AAW0KRN2_QUESU</name>
<evidence type="ECO:0000313" key="2">
    <source>
        <dbReference type="Proteomes" id="UP000237347"/>
    </source>
</evidence>
<gene>
    <name evidence="1" type="ORF">CFP56_015429</name>
</gene>
<accession>A0AAW0KRN2</accession>
<dbReference type="AlphaFoldDB" id="A0AAW0KRN2"/>
<sequence length="62" mass="7129">MTEETAKEIGDTIGTVLKQSDGSEWKGGTFLRVRVRVDITRPLCRGRRVTFEEGLERWVSFQ</sequence>
<proteinExistence type="predicted"/>
<reference evidence="1 2" key="1">
    <citation type="journal article" date="2018" name="Sci. Data">
        <title>The draft genome sequence of cork oak.</title>
        <authorList>
            <person name="Ramos A.M."/>
            <person name="Usie A."/>
            <person name="Barbosa P."/>
            <person name="Barros P.M."/>
            <person name="Capote T."/>
            <person name="Chaves I."/>
            <person name="Simoes F."/>
            <person name="Abreu I."/>
            <person name="Carrasquinho I."/>
            <person name="Faro C."/>
            <person name="Guimaraes J.B."/>
            <person name="Mendonca D."/>
            <person name="Nobrega F."/>
            <person name="Rodrigues L."/>
            <person name="Saibo N.J.M."/>
            <person name="Varela M.C."/>
            <person name="Egas C."/>
            <person name="Matos J."/>
            <person name="Miguel C.M."/>
            <person name="Oliveira M.M."/>
            <person name="Ricardo C.P."/>
            <person name="Goncalves S."/>
        </authorList>
    </citation>
    <scope>NUCLEOTIDE SEQUENCE [LARGE SCALE GENOMIC DNA]</scope>
    <source>
        <strain evidence="2">cv. HL8</strain>
    </source>
</reference>
<dbReference type="Proteomes" id="UP000237347">
    <property type="component" value="Unassembled WGS sequence"/>
</dbReference>
<protein>
    <submittedName>
        <fullName evidence="1">Uncharacterized protein</fullName>
    </submittedName>
</protein>
<dbReference type="EMBL" id="PKMF04000241">
    <property type="protein sequence ID" value="KAK7841459.1"/>
    <property type="molecule type" value="Genomic_DNA"/>
</dbReference>
<organism evidence="1 2">
    <name type="scientific">Quercus suber</name>
    <name type="common">Cork oak</name>
    <dbReference type="NCBI Taxonomy" id="58331"/>
    <lineage>
        <taxon>Eukaryota</taxon>
        <taxon>Viridiplantae</taxon>
        <taxon>Streptophyta</taxon>
        <taxon>Embryophyta</taxon>
        <taxon>Tracheophyta</taxon>
        <taxon>Spermatophyta</taxon>
        <taxon>Magnoliopsida</taxon>
        <taxon>eudicotyledons</taxon>
        <taxon>Gunneridae</taxon>
        <taxon>Pentapetalae</taxon>
        <taxon>rosids</taxon>
        <taxon>fabids</taxon>
        <taxon>Fagales</taxon>
        <taxon>Fagaceae</taxon>
        <taxon>Quercus</taxon>
    </lineage>
</organism>
<comment type="caution">
    <text evidence="1">The sequence shown here is derived from an EMBL/GenBank/DDBJ whole genome shotgun (WGS) entry which is preliminary data.</text>
</comment>